<dbReference type="AlphaFoldDB" id="A0A7K6UY77"/>
<accession>A0A7K6UY77</accession>
<sequence length="71" mass="7930">ALTSLERIPLFPLRAPGRVRVALDYERGQVAFFDADERSLIVAFPAASFKGQSVHPWFLVWGEGSRITLCP</sequence>
<feature type="non-terminal residue" evidence="2">
    <location>
        <position position="71"/>
    </location>
</feature>
<keyword evidence="2" id="KW-0436">Ligase</keyword>
<dbReference type="Proteomes" id="UP000579558">
    <property type="component" value="Unassembled WGS sequence"/>
</dbReference>
<evidence type="ECO:0000313" key="3">
    <source>
        <dbReference type="Proteomes" id="UP000579558"/>
    </source>
</evidence>
<proteinExistence type="predicted"/>
<dbReference type="InterPro" id="IPR001870">
    <property type="entry name" value="B30.2/SPRY"/>
</dbReference>
<gene>
    <name evidence="2" type="primary">Trim41_0</name>
    <name evidence="2" type="ORF">NOTCIN_R14506</name>
</gene>
<dbReference type="PROSITE" id="PS50188">
    <property type="entry name" value="B302_SPRY"/>
    <property type="match status" value="1"/>
</dbReference>
<dbReference type="SUPFAM" id="SSF49899">
    <property type="entry name" value="Concanavalin A-like lectins/glucanases"/>
    <property type="match status" value="1"/>
</dbReference>
<comment type="caution">
    <text evidence="2">The sequence shown here is derived from an EMBL/GenBank/DDBJ whole genome shotgun (WGS) entry which is preliminary data.</text>
</comment>
<dbReference type="InterPro" id="IPR003877">
    <property type="entry name" value="SPRY_dom"/>
</dbReference>
<feature type="non-terminal residue" evidence="2">
    <location>
        <position position="1"/>
    </location>
</feature>
<organism evidence="2 3">
    <name type="scientific">Notiomystis cincta</name>
    <dbReference type="NCBI Taxonomy" id="366454"/>
    <lineage>
        <taxon>Eukaryota</taxon>
        <taxon>Metazoa</taxon>
        <taxon>Chordata</taxon>
        <taxon>Craniata</taxon>
        <taxon>Vertebrata</taxon>
        <taxon>Euteleostomi</taxon>
        <taxon>Archelosauria</taxon>
        <taxon>Archosauria</taxon>
        <taxon>Dinosauria</taxon>
        <taxon>Saurischia</taxon>
        <taxon>Theropoda</taxon>
        <taxon>Coelurosauria</taxon>
        <taxon>Aves</taxon>
        <taxon>Neognathae</taxon>
        <taxon>Neoaves</taxon>
        <taxon>Telluraves</taxon>
        <taxon>Australaves</taxon>
        <taxon>Passeriformes</taxon>
        <taxon>Notiomystidae</taxon>
        <taxon>Notiomystis</taxon>
    </lineage>
</organism>
<evidence type="ECO:0000313" key="2">
    <source>
        <dbReference type="EMBL" id="NWX27498.1"/>
    </source>
</evidence>
<name>A0A7K6UY77_9PASS</name>
<protein>
    <submittedName>
        <fullName evidence="2">TRI41 ligase</fullName>
    </submittedName>
</protein>
<dbReference type="GO" id="GO:0016874">
    <property type="term" value="F:ligase activity"/>
    <property type="evidence" value="ECO:0007669"/>
    <property type="project" value="UniProtKB-KW"/>
</dbReference>
<dbReference type="EMBL" id="VZRX01004184">
    <property type="protein sequence ID" value="NWX27498.1"/>
    <property type="molecule type" value="Genomic_DNA"/>
</dbReference>
<feature type="domain" description="B30.2/SPRY" evidence="1">
    <location>
        <begin position="1"/>
        <end position="71"/>
    </location>
</feature>
<dbReference type="OrthoDB" id="9049620at2759"/>
<dbReference type="Gene3D" id="2.60.120.920">
    <property type="match status" value="1"/>
</dbReference>
<reference evidence="2 3" key="1">
    <citation type="submission" date="2019-09" db="EMBL/GenBank/DDBJ databases">
        <title>Bird 10,000 Genomes (B10K) Project - Family phase.</title>
        <authorList>
            <person name="Zhang G."/>
        </authorList>
    </citation>
    <scope>NUCLEOTIDE SEQUENCE [LARGE SCALE GENOMIC DNA]</scope>
    <source>
        <strain evidence="2">B10K-DU-029-75</strain>
    </source>
</reference>
<dbReference type="InterPro" id="IPR013320">
    <property type="entry name" value="ConA-like_dom_sf"/>
</dbReference>
<keyword evidence="3" id="KW-1185">Reference proteome</keyword>
<dbReference type="InterPro" id="IPR043136">
    <property type="entry name" value="B30.2/SPRY_sf"/>
</dbReference>
<evidence type="ECO:0000259" key="1">
    <source>
        <dbReference type="PROSITE" id="PS50188"/>
    </source>
</evidence>
<dbReference type="Pfam" id="PF00622">
    <property type="entry name" value="SPRY"/>
    <property type="match status" value="1"/>
</dbReference>